<gene>
    <name evidence="1" type="ORF">SDC9_17665</name>
</gene>
<accession>A0A644TY15</accession>
<organism evidence="1">
    <name type="scientific">bioreactor metagenome</name>
    <dbReference type="NCBI Taxonomy" id="1076179"/>
    <lineage>
        <taxon>unclassified sequences</taxon>
        <taxon>metagenomes</taxon>
        <taxon>ecological metagenomes</taxon>
    </lineage>
</organism>
<evidence type="ECO:0008006" key="2">
    <source>
        <dbReference type="Google" id="ProtNLM"/>
    </source>
</evidence>
<protein>
    <recommendedName>
        <fullName evidence="2">YopX protein domain-containing protein</fullName>
    </recommendedName>
</protein>
<reference evidence="1" key="1">
    <citation type="submission" date="2019-08" db="EMBL/GenBank/DDBJ databases">
        <authorList>
            <person name="Kucharzyk K."/>
            <person name="Murdoch R.W."/>
            <person name="Higgins S."/>
            <person name="Loffler F."/>
        </authorList>
    </citation>
    <scope>NUCLEOTIDE SEQUENCE</scope>
</reference>
<dbReference type="SUPFAM" id="SSF159006">
    <property type="entry name" value="YopX-like"/>
    <property type="match status" value="1"/>
</dbReference>
<dbReference type="AlphaFoldDB" id="A0A644TY15"/>
<comment type="caution">
    <text evidence="1">The sequence shown here is derived from an EMBL/GenBank/DDBJ whole genome shotgun (WGS) entry which is preliminary data.</text>
</comment>
<name>A0A644TY15_9ZZZZ</name>
<dbReference type="EMBL" id="VSSQ01000062">
    <property type="protein sequence ID" value="MPL71886.1"/>
    <property type="molecule type" value="Genomic_DNA"/>
</dbReference>
<evidence type="ECO:0000313" key="1">
    <source>
        <dbReference type="EMBL" id="MPL71886.1"/>
    </source>
</evidence>
<proteinExistence type="predicted"/>
<sequence length="120" mass="13786">MREILFRAKRKNGNGEWLYGDLLHDYWVQGDTFMPCAIRYKIRSSYSFPIEVIPETVGQLQYTDQRGTMYFDGDVYYHAGYGNETVSPMCELQIAVMHGNADDIGNIIGNIHDNPELTNN</sequence>